<evidence type="ECO:0000256" key="3">
    <source>
        <dbReference type="ARBA" id="ARBA00022692"/>
    </source>
</evidence>
<dbReference type="RefSeq" id="WP_035506236.1">
    <property type="nucleotide sequence ID" value="NZ_CCDH010000001.1"/>
</dbReference>
<dbReference type="Pfam" id="PF22819">
    <property type="entry name" value="TcaA_5th"/>
    <property type="match status" value="1"/>
</dbReference>
<organism evidence="10 11">
    <name type="scientific">Halobacillus karajensis</name>
    <dbReference type="NCBI Taxonomy" id="195088"/>
    <lineage>
        <taxon>Bacteria</taxon>
        <taxon>Bacillati</taxon>
        <taxon>Bacillota</taxon>
        <taxon>Bacilli</taxon>
        <taxon>Bacillales</taxon>
        <taxon>Bacillaceae</taxon>
        <taxon>Halobacillus</taxon>
    </lineage>
</organism>
<protein>
    <submittedName>
        <fullName evidence="10">Membrane protein</fullName>
    </submittedName>
</protein>
<dbReference type="InterPro" id="IPR054529">
    <property type="entry name" value="TcaA_2nd"/>
</dbReference>
<proteinExistence type="predicted"/>
<dbReference type="GO" id="GO:0005886">
    <property type="term" value="C:plasma membrane"/>
    <property type="evidence" value="ECO:0007669"/>
    <property type="project" value="UniProtKB-SubCell"/>
</dbReference>
<feature type="domain" description="TcaA protein NTF2-like" evidence="8">
    <location>
        <begin position="350"/>
        <end position="460"/>
    </location>
</feature>
<evidence type="ECO:0000259" key="7">
    <source>
        <dbReference type="Pfam" id="PF22813"/>
    </source>
</evidence>
<gene>
    <name evidence="10" type="ORF">BN983_01002</name>
</gene>
<evidence type="ECO:0000256" key="6">
    <source>
        <dbReference type="SAM" id="Phobius"/>
    </source>
</evidence>
<evidence type="ECO:0000313" key="11">
    <source>
        <dbReference type="Proteomes" id="UP000028868"/>
    </source>
</evidence>
<dbReference type="PANTHER" id="PTHR40038:SF1">
    <property type="entry name" value="MEMBRANE-ASSOCIATED PROTEIN TCAA"/>
    <property type="match status" value="1"/>
</dbReference>
<reference evidence="10 11" key="2">
    <citation type="submission" date="2014-05" db="EMBL/GenBank/DDBJ databases">
        <title>Draft genome sequence of Halobacillus karajensis HK-03.</title>
        <authorList>
            <person name="Khelaifia S."/>
            <person name="Croce O."/>
            <person name="Lagier J.C."/>
            <person name="Raoult D."/>
        </authorList>
    </citation>
    <scope>NUCLEOTIDE SEQUENCE [LARGE SCALE GENOMIC DNA]</scope>
    <source>
        <strain evidence="10 11">HD-03</strain>
    </source>
</reference>
<feature type="domain" description="TcaA second" evidence="7">
    <location>
        <begin position="71"/>
        <end position="160"/>
    </location>
</feature>
<sequence length="470" mass="54346">MKKVKRFCTHCGKPRDDELQFCTYCGKAYAENQPLNRPPRKKKAMGIGVIVFLVIVAHISIQKSIDPADKFEAMTDAIHKEDVYAFFDHVDLEDGVLINEEDYFQFIQEGDWDFISAQLEEVTSSEKAGDDILIKGRDNRKVFQVEEKGWLFGLYKTYKVEGIIQEIIASTTRVPMTVTINGDPLIEMKEADKEMEIAQAYPGVYRIEGYGEENEFGDIRHEEEVNVFPMMGHSRKIYMNFPLETYNLNSNNMDTALFYNENSRNKKWSDFEKIGSFPEAEDAFLDAEWRDENGKILRTEEVSLEPALPGPLSFMFELETSLAEEAPVEDAIDEQMMNIYEIPKEELLPQIEEFVLKFRDDYEQALNEGDFSIAARYLEQGSDAAIDLEKYIGDVAGKGFIFDFHENFVEGAEKISQEFFEVQTKEKFTFTDADGVQTHYERYKVYTVYFSSHGFKIVDIKINDTKREKV</sequence>
<evidence type="ECO:0000256" key="1">
    <source>
        <dbReference type="ARBA" id="ARBA00004162"/>
    </source>
</evidence>
<keyword evidence="2" id="KW-1003">Cell membrane</keyword>
<reference evidence="11" key="1">
    <citation type="submission" date="2014-03" db="EMBL/GenBank/DDBJ databases">
        <authorList>
            <person name="Urmite Genomes U."/>
        </authorList>
    </citation>
    <scope>NUCLEOTIDE SEQUENCE [LARGE SCALE GENOMIC DNA]</scope>
    <source>
        <strain evidence="11">HD-03</strain>
    </source>
</reference>
<comment type="caution">
    <text evidence="10">The sequence shown here is derived from an EMBL/GenBank/DDBJ whole genome shotgun (WGS) entry which is preliminary data.</text>
</comment>
<keyword evidence="11" id="KW-1185">Reference proteome</keyword>
<dbReference type="Pfam" id="PF22820">
    <property type="entry name" value="TcaA_3rd_4th"/>
    <property type="match status" value="1"/>
</dbReference>
<evidence type="ECO:0000313" key="10">
    <source>
        <dbReference type="EMBL" id="CDQ22786.1"/>
    </source>
</evidence>
<dbReference type="AlphaFoldDB" id="A0A024P4N6"/>
<keyword evidence="3 6" id="KW-0812">Transmembrane</keyword>
<comment type="subcellular location">
    <subcellularLocation>
        <location evidence="1">Cell membrane</location>
        <topology evidence="1">Single-pass membrane protein</topology>
    </subcellularLocation>
</comment>
<dbReference type="Proteomes" id="UP000028868">
    <property type="component" value="Unassembled WGS sequence"/>
</dbReference>
<feature type="transmembrane region" description="Helical" evidence="6">
    <location>
        <begin position="44"/>
        <end position="61"/>
    </location>
</feature>
<name>A0A024P4N6_9BACI</name>
<dbReference type="Pfam" id="PF22813">
    <property type="entry name" value="TcaA_2nd"/>
    <property type="match status" value="1"/>
</dbReference>
<feature type="domain" description="TcaA 4th" evidence="9">
    <location>
        <begin position="243"/>
        <end position="305"/>
    </location>
</feature>
<evidence type="ECO:0000259" key="9">
    <source>
        <dbReference type="Pfam" id="PF22820"/>
    </source>
</evidence>
<keyword evidence="4 6" id="KW-1133">Transmembrane helix</keyword>
<dbReference type="InterPro" id="IPR054528">
    <property type="entry name" value="TcaA_5th"/>
</dbReference>
<dbReference type="PANTHER" id="PTHR40038">
    <property type="entry name" value="MEMBRANE-ASSOCIATED PROTEIN TCAA"/>
    <property type="match status" value="1"/>
</dbReference>
<accession>A0A024P4N6</accession>
<keyword evidence="5 6" id="KW-0472">Membrane</keyword>
<dbReference type="EMBL" id="CCDI010000001">
    <property type="protein sequence ID" value="CDQ22786.1"/>
    <property type="molecule type" value="Genomic_DNA"/>
</dbReference>
<dbReference type="InterPro" id="IPR054530">
    <property type="entry name" value="TcaA_4th"/>
</dbReference>
<evidence type="ECO:0000256" key="2">
    <source>
        <dbReference type="ARBA" id="ARBA00022475"/>
    </source>
</evidence>
<evidence type="ECO:0000259" key="8">
    <source>
        <dbReference type="Pfam" id="PF22819"/>
    </source>
</evidence>
<evidence type="ECO:0000256" key="4">
    <source>
        <dbReference type="ARBA" id="ARBA00022989"/>
    </source>
</evidence>
<evidence type="ECO:0000256" key="5">
    <source>
        <dbReference type="ARBA" id="ARBA00023136"/>
    </source>
</evidence>